<dbReference type="CDD" id="cd07516">
    <property type="entry name" value="HAD_Pase"/>
    <property type="match status" value="1"/>
</dbReference>
<dbReference type="InterPro" id="IPR000150">
    <property type="entry name" value="Cof"/>
</dbReference>
<dbReference type="AlphaFoldDB" id="A0A9D5JTA0"/>
<dbReference type="Gene3D" id="3.30.1240.10">
    <property type="match status" value="1"/>
</dbReference>
<organism evidence="1 2">
    <name type="scientific">candidate division KSB3 bacterium</name>
    <dbReference type="NCBI Taxonomy" id="2044937"/>
    <lineage>
        <taxon>Bacteria</taxon>
        <taxon>candidate division KSB3</taxon>
    </lineage>
</organism>
<dbReference type="InterPro" id="IPR036412">
    <property type="entry name" value="HAD-like_sf"/>
</dbReference>
<evidence type="ECO:0000313" key="1">
    <source>
        <dbReference type="EMBL" id="MBD3323695.1"/>
    </source>
</evidence>
<accession>A0A9D5JTA0</accession>
<dbReference type="InterPro" id="IPR023214">
    <property type="entry name" value="HAD_sf"/>
</dbReference>
<keyword evidence="1" id="KW-0378">Hydrolase</keyword>
<dbReference type="PROSITE" id="PS01228">
    <property type="entry name" value="COF_1"/>
    <property type="match status" value="1"/>
</dbReference>
<dbReference type="SFLD" id="SFLDG01140">
    <property type="entry name" value="C2.B:_Phosphomannomutase_and_P"/>
    <property type="match status" value="1"/>
</dbReference>
<dbReference type="NCBIfam" id="TIGR01484">
    <property type="entry name" value="HAD-SF-IIB"/>
    <property type="match status" value="1"/>
</dbReference>
<proteinExistence type="predicted"/>
<name>A0A9D5JTA0_9BACT</name>
<dbReference type="NCBIfam" id="TIGR00099">
    <property type="entry name" value="Cof-subfamily"/>
    <property type="match status" value="1"/>
</dbReference>
<gene>
    <name evidence="1" type="ORF">GF339_03865</name>
</gene>
<dbReference type="PANTHER" id="PTHR10000">
    <property type="entry name" value="PHOSPHOSERINE PHOSPHATASE"/>
    <property type="match status" value="1"/>
</dbReference>
<dbReference type="EMBL" id="WJJP01000117">
    <property type="protein sequence ID" value="MBD3323695.1"/>
    <property type="molecule type" value="Genomic_DNA"/>
</dbReference>
<dbReference type="PANTHER" id="PTHR10000:SF8">
    <property type="entry name" value="HAD SUPERFAMILY HYDROLASE-LIKE, TYPE 3"/>
    <property type="match status" value="1"/>
</dbReference>
<dbReference type="Gene3D" id="3.40.50.1000">
    <property type="entry name" value="HAD superfamily/HAD-like"/>
    <property type="match status" value="1"/>
</dbReference>
<comment type="caution">
    <text evidence="1">The sequence shown here is derived from an EMBL/GenBank/DDBJ whole genome shotgun (WGS) entry which is preliminary data.</text>
</comment>
<dbReference type="Proteomes" id="UP000649604">
    <property type="component" value="Unassembled WGS sequence"/>
</dbReference>
<evidence type="ECO:0000313" key="2">
    <source>
        <dbReference type="Proteomes" id="UP000649604"/>
    </source>
</evidence>
<sequence>MRYKLVMLDVDGTLLSTAPHASQCVRSAIRRAQDQGVTVGLCTGRIAKTCQTLVEALALDSYSVYYSGTLLKNLITGRVLKKHALPHPIVQEIVQFARAQAIYLELHTEEAYLYELRNSYSDFQHTILELEPIYADLSHVDPSYEILKLQFVTESPTHLDRIAAFTRQNCQHIALSAGKAPGHPTMDFINVIPVGISKGQGIREIAADMGIGLEQVIAIGDSLGDIDALEVAGLGVAMGNAEEAVKERADYVAASVWEAGVAEVLERFVLA</sequence>
<dbReference type="SUPFAM" id="SSF56784">
    <property type="entry name" value="HAD-like"/>
    <property type="match status" value="1"/>
</dbReference>
<protein>
    <submittedName>
        <fullName evidence="1">Cof-type HAD-IIB family hydrolase</fullName>
    </submittedName>
</protein>
<dbReference type="GO" id="GO:0005829">
    <property type="term" value="C:cytosol"/>
    <property type="evidence" value="ECO:0007669"/>
    <property type="project" value="TreeGrafter"/>
</dbReference>
<dbReference type="Pfam" id="PF08282">
    <property type="entry name" value="Hydrolase_3"/>
    <property type="match status" value="1"/>
</dbReference>
<reference evidence="1" key="1">
    <citation type="submission" date="2019-11" db="EMBL/GenBank/DDBJ databases">
        <title>Microbial mats filling the niche in hypersaline microbial mats.</title>
        <authorList>
            <person name="Wong H.L."/>
            <person name="Macleod F.I."/>
            <person name="White R.A. III"/>
            <person name="Burns B.P."/>
        </authorList>
    </citation>
    <scope>NUCLEOTIDE SEQUENCE</scope>
    <source>
        <strain evidence="1">Rbin_158</strain>
    </source>
</reference>
<dbReference type="GO" id="GO:0016791">
    <property type="term" value="F:phosphatase activity"/>
    <property type="evidence" value="ECO:0007669"/>
    <property type="project" value="TreeGrafter"/>
</dbReference>
<dbReference type="GO" id="GO:0000287">
    <property type="term" value="F:magnesium ion binding"/>
    <property type="evidence" value="ECO:0007669"/>
    <property type="project" value="TreeGrafter"/>
</dbReference>
<dbReference type="SFLD" id="SFLDS00003">
    <property type="entry name" value="Haloacid_Dehalogenase"/>
    <property type="match status" value="1"/>
</dbReference>
<dbReference type="InterPro" id="IPR006379">
    <property type="entry name" value="HAD-SF_hydro_IIB"/>
</dbReference>